<evidence type="ECO:0000313" key="4">
    <source>
        <dbReference type="EMBL" id="MDJ1498791.1"/>
    </source>
</evidence>
<dbReference type="InterPro" id="IPR006119">
    <property type="entry name" value="Resolv_N"/>
</dbReference>
<dbReference type="PANTHER" id="PTHR30461:SF2">
    <property type="entry name" value="SERINE RECOMBINASE PINE-RELATED"/>
    <property type="match status" value="1"/>
</dbReference>
<dbReference type="RefSeq" id="WP_314005569.1">
    <property type="nucleotide sequence ID" value="NZ_JASJOT010000059.1"/>
</dbReference>
<evidence type="ECO:0000256" key="1">
    <source>
        <dbReference type="ARBA" id="ARBA00023125"/>
    </source>
</evidence>
<dbReference type="InterPro" id="IPR036162">
    <property type="entry name" value="Resolvase-like_N_sf"/>
</dbReference>
<comment type="caution">
    <text evidence="4">The sequence shown here is derived from an EMBL/GenBank/DDBJ whole genome shotgun (WGS) entry which is preliminary data.</text>
</comment>
<reference evidence="4 5" key="1">
    <citation type="submission" date="2023-05" db="EMBL/GenBank/DDBJ databases">
        <authorList>
            <person name="Zhang X."/>
        </authorList>
    </citation>
    <scope>NUCLEOTIDE SEQUENCE [LARGE SCALE GENOMIC DNA]</scope>
    <source>
        <strain evidence="4 5">DM2B3-1</strain>
    </source>
</reference>
<sequence>MKKYVAYYRVSTQKQGQSGLGLEAQKKTVEKFCEGGQILAEYTDIESGKNNNRPELLKAIAHAKNNDALLVIAKLDRLSRNVYFISSLLESRVHFKACDLPEADHFTVHLFAALAEKERKMISERTKAALQAKKTQGHKLGNLKNLTREGAQQGAKAYQKAAVENMNNRRATALIVFLRNSGMKWLHIADQLNQTGFTTSRGKLFKAEQVKRLYVRSLAAGIQPVPAS</sequence>
<dbReference type="Pfam" id="PF00239">
    <property type="entry name" value="Resolvase"/>
    <property type="match status" value="1"/>
</dbReference>
<dbReference type="CDD" id="cd00338">
    <property type="entry name" value="Ser_Recombinase"/>
    <property type="match status" value="1"/>
</dbReference>
<dbReference type="SMART" id="SM00857">
    <property type="entry name" value="Resolvase"/>
    <property type="match status" value="1"/>
</dbReference>
<gene>
    <name evidence="4" type="ORF">QNI19_38030</name>
</gene>
<evidence type="ECO:0000259" key="3">
    <source>
        <dbReference type="PROSITE" id="PS51736"/>
    </source>
</evidence>
<keyword evidence="1" id="KW-0238">DNA-binding</keyword>
<keyword evidence="2" id="KW-0233">DNA recombination</keyword>
<dbReference type="PANTHER" id="PTHR30461">
    <property type="entry name" value="DNA-INVERTASE FROM LAMBDOID PROPHAGE"/>
    <property type="match status" value="1"/>
</dbReference>
<evidence type="ECO:0000256" key="2">
    <source>
        <dbReference type="ARBA" id="ARBA00023172"/>
    </source>
</evidence>
<dbReference type="Proteomes" id="UP001228581">
    <property type="component" value="Unassembled WGS sequence"/>
</dbReference>
<keyword evidence="5" id="KW-1185">Reference proteome</keyword>
<dbReference type="InterPro" id="IPR050639">
    <property type="entry name" value="SSR_resolvase"/>
</dbReference>
<proteinExistence type="predicted"/>
<evidence type="ECO:0000313" key="5">
    <source>
        <dbReference type="Proteomes" id="UP001228581"/>
    </source>
</evidence>
<dbReference type="SUPFAM" id="SSF53041">
    <property type="entry name" value="Resolvase-like"/>
    <property type="match status" value="1"/>
</dbReference>
<accession>A0ABT7CYP9</accession>
<organism evidence="4 5">
    <name type="scientific">Xanthocytophaga flava</name>
    <dbReference type="NCBI Taxonomy" id="3048013"/>
    <lineage>
        <taxon>Bacteria</taxon>
        <taxon>Pseudomonadati</taxon>
        <taxon>Bacteroidota</taxon>
        <taxon>Cytophagia</taxon>
        <taxon>Cytophagales</taxon>
        <taxon>Rhodocytophagaceae</taxon>
        <taxon>Xanthocytophaga</taxon>
    </lineage>
</organism>
<name>A0ABT7CYP9_9BACT</name>
<dbReference type="EMBL" id="JASJOT010000059">
    <property type="protein sequence ID" value="MDJ1498791.1"/>
    <property type="molecule type" value="Genomic_DNA"/>
</dbReference>
<feature type="domain" description="Resolvase/invertase-type recombinase catalytic" evidence="3">
    <location>
        <begin position="3"/>
        <end position="137"/>
    </location>
</feature>
<dbReference type="PROSITE" id="PS51736">
    <property type="entry name" value="RECOMBINASES_3"/>
    <property type="match status" value="1"/>
</dbReference>
<dbReference type="Gene3D" id="3.40.50.1390">
    <property type="entry name" value="Resolvase, N-terminal catalytic domain"/>
    <property type="match status" value="1"/>
</dbReference>
<protein>
    <submittedName>
        <fullName evidence="4">Recombinase family protein</fullName>
    </submittedName>
</protein>